<dbReference type="InterPro" id="IPR025857">
    <property type="entry name" value="MacB_PCD"/>
</dbReference>
<feature type="transmembrane region" description="Helical" evidence="7">
    <location>
        <begin position="916"/>
        <end position="936"/>
    </location>
</feature>
<evidence type="ECO:0000256" key="5">
    <source>
        <dbReference type="ARBA" id="ARBA00023136"/>
    </source>
</evidence>
<feature type="transmembrane region" description="Helical" evidence="7">
    <location>
        <begin position="490"/>
        <end position="508"/>
    </location>
</feature>
<dbReference type="NCBIfam" id="TIGR03434">
    <property type="entry name" value="ADOP"/>
    <property type="match status" value="1"/>
</dbReference>
<dbReference type="GO" id="GO:0022857">
    <property type="term" value="F:transmembrane transporter activity"/>
    <property type="evidence" value="ECO:0007669"/>
    <property type="project" value="TreeGrafter"/>
</dbReference>
<dbReference type="InterPro" id="IPR047928">
    <property type="entry name" value="Perm_prefix_1"/>
</dbReference>
<keyword evidence="3 7" id="KW-0812">Transmembrane</keyword>
<name>A0AAU7DEY8_9BACT</name>
<evidence type="ECO:0000256" key="1">
    <source>
        <dbReference type="ARBA" id="ARBA00004651"/>
    </source>
</evidence>
<dbReference type="GO" id="GO:0005886">
    <property type="term" value="C:plasma membrane"/>
    <property type="evidence" value="ECO:0007669"/>
    <property type="project" value="UniProtKB-SubCell"/>
</dbReference>
<organism evidence="10">
    <name type="scientific">Telmatobacter sp. DSM 110680</name>
    <dbReference type="NCBI Taxonomy" id="3036704"/>
    <lineage>
        <taxon>Bacteria</taxon>
        <taxon>Pseudomonadati</taxon>
        <taxon>Acidobacteriota</taxon>
        <taxon>Terriglobia</taxon>
        <taxon>Terriglobales</taxon>
        <taxon>Acidobacteriaceae</taxon>
        <taxon>Telmatobacter</taxon>
    </lineage>
</organism>
<evidence type="ECO:0000256" key="7">
    <source>
        <dbReference type="SAM" id="Phobius"/>
    </source>
</evidence>
<dbReference type="NCBIfam" id="NF038403">
    <property type="entry name" value="perm_prefix_1"/>
    <property type="match status" value="1"/>
</dbReference>
<evidence type="ECO:0000313" key="10">
    <source>
        <dbReference type="EMBL" id="XBH15376.1"/>
    </source>
</evidence>
<feature type="domain" description="MacB-like periplasmic core" evidence="9">
    <location>
        <begin position="544"/>
        <end position="795"/>
    </location>
</feature>
<feature type="domain" description="ABC3 transporter permease C-terminal" evidence="8">
    <location>
        <begin position="833"/>
        <end position="945"/>
    </location>
</feature>
<comment type="similarity">
    <text evidence="6">Belongs to the ABC-4 integral membrane protein family.</text>
</comment>
<dbReference type="RefSeq" id="WP_348260608.1">
    <property type="nucleotide sequence ID" value="NZ_CP121196.1"/>
</dbReference>
<feature type="transmembrane region" description="Helical" evidence="7">
    <location>
        <begin position="543"/>
        <end position="563"/>
    </location>
</feature>
<protein>
    <submittedName>
        <fullName evidence="10">ABC transporter permease</fullName>
    </submittedName>
</protein>
<dbReference type="EMBL" id="CP121196">
    <property type="protein sequence ID" value="XBH15376.1"/>
    <property type="molecule type" value="Genomic_DNA"/>
</dbReference>
<evidence type="ECO:0000256" key="2">
    <source>
        <dbReference type="ARBA" id="ARBA00022475"/>
    </source>
</evidence>
<accession>A0AAU7DEY8</accession>
<dbReference type="InterPro" id="IPR017800">
    <property type="entry name" value="ADOP"/>
</dbReference>
<dbReference type="Pfam" id="PF12704">
    <property type="entry name" value="MacB_PCD"/>
    <property type="match status" value="2"/>
</dbReference>
<gene>
    <name evidence="10" type="ORF">P8935_12430</name>
</gene>
<dbReference type="Pfam" id="PF02687">
    <property type="entry name" value="FtsX"/>
    <property type="match status" value="2"/>
</dbReference>
<evidence type="ECO:0000256" key="3">
    <source>
        <dbReference type="ARBA" id="ARBA00022692"/>
    </source>
</evidence>
<evidence type="ECO:0000256" key="4">
    <source>
        <dbReference type="ARBA" id="ARBA00022989"/>
    </source>
</evidence>
<dbReference type="PANTHER" id="PTHR30572">
    <property type="entry name" value="MEMBRANE COMPONENT OF TRANSPORTER-RELATED"/>
    <property type="match status" value="1"/>
</dbReference>
<dbReference type="PANTHER" id="PTHR30572:SF4">
    <property type="entry name" value="ABC TRANSPORTER PERMEASE YTRF"/>
    <property type="match status" value="1"/>
</dbReference>
<feature type="transmembrane region" description="Helical" evidence="7">
    <location>
        <begin position="883"/>
        <end position="904"/>
    </location>
</feature>
<proteinExistence type="inferred from homology"/>
<feature type="transmembrane region" description="Helical" evidence="7">
    <location>
        <begin position="395"/>
        <end position="416"/>
    </location>
</feature>
<evidence type="ECO:0000259" key="9">
    <source>
        <dbReference type="Pfam" id="PF12704"/>
    </source>
</evidence>
<feature type="transmembrane region" description="Helical" evidence="7">
    <location>
        <begin position="444"/>
        <end position="470"/>
    </location>
</feature>
<keyword evidence="5 7" id="KW-0472">Membrane</keyword>
<dbReference type="AlphaFoldDB" id="A0AAU7DEY8"/>
<dbReference type="InterPro" id="IPR050250">
    <property type="entry name" value="Macrolide_Exporter_MacB"/>
</dbReference>
<dbReference type="InterPro" id="IPR003838">
    <property type="entry name" value="ABC3_permease_C"/>
</dbReference>
<feature type="domain" description="MacB-like periplasmic core" evidence="9">
    <location>
        <begin position="97"/>
        <end position="336"/>
    </location>
</feature>
<keyword evidence="2" id="KW-1003">Cell membrane</keyword>
<evidence type="ECO:0000256" key="6">
    <source>
        <dbReference type="ARBA" id="ARBA00038076"/>
    </source>
</evidence>
<sequence>MDWLKSLAKGIVSLFQRRLVERELDEELQGYLEASVAHKQSNGMTAEQARRAAMVEFGSGNSVKHQIWASRWESAMEGILKDIRLSTRSLLKSPGFTATALLSLALGIGGNTAIFTLINQVLLRNLPVRDPQQLVTFGKSEYGGVAGGIDLGGFGGYFPWDFTRQMEANPGPFQGIAAYGSFSNQVSIRTHDDGAASSQSSPALLAPANLVSGNYFSVLGAQPLLGRTIVPSDDATPGSGAVVVLSYHFWQQSLSSNPHVVGKTISINGTPFEVVGVMPQAFHGIKQDLEPTELWTPISMQTVVLQQPTMLTPHSGLYFLHLFARLTEGAAAHKAEFAQSQNWLNQQIRDGMREREGTNIPVDRQIEISRIEVPLVRAAHGVSLVRSQYGESLQILMIVVALVLLIACANLANFLLSRATTRRHEILTRLALGSNRMRIVRQGLVETFLLSFVGGFMGLGIAFAATRALIAFVSRGNAYVDLSPTPNSGVLLFTLGVSLLTGILFGLAPSIHAARIGSHGTLSAGARTAASAGGKMARFWPKALVTLQVMLSLVLLVVAGLFLRTLRNLQDQDYGFERSHLLLADVGEHLAGYAPHQVAALHQTLLDRLSAIPGVRSAALSATPPISFGSWTSNISLAGYTPAPKENMVSILNRVSGQYFETAGISIVAGRAITPADTTNSLKVAVVSQTLARKYFPKGDAIGKQLTIGIDSVKGPWQIVGIARDTKPGDPRITDPVRMTYIPLSQIETYLPAAVASVSGKAGQPTPREENEDCYAHTILIRTTSDPEKTIADLRAAVAQVDPNLPLLQVTTIRDQVSNLISHDELISTLTSLFSLLALLLAAIGLYGVMSYNVARRTNEIGIRIALGAQSANVLRMIMRESLVLLAIGTVLGLPLAVLATRIIKEQLFAVGSIDPVSFAVALLVVSLMTMAAGWLPARRAAGVDPVTALRFE</sequence>
<keyword evidence="4 7" id="KW-1133">Transmembrane helix</keyword>
<feature type="transmembrane region" description="Helical" evidence="7">
    <location>
        <begin position="826"/>
        <end position="849"/>
    </location>
</feature>
<evidence type="ECO:0000259" key="8">
    <source>
        <dbReference type="Pfam" id="PF02687"/>
    </source>
</evidence>
<reference evidence="10" key="1">
    <citation type="submission" date="2023-03" db="EMBL/GenBank/DDBJ databases">
        <title>Edaphobacter sp.</title>
        <authorList>
            <person name="Huber K.J."/>
            <person name="Papendorf J."/>
            <person name="Pilke C."/>
            <person name="Bunk B."/>
            <person name="Sproeer C."/>
            <person name="Pester M."/>
        </authorList>
    </citation>
    <scope>NUCLEOTIDE SEQUENCE</scope>
    <source>
        <strain evidence="10">DSM 110680</strain>
    </source>
</reference>
<comment type="subcellular location">
    <subcellularLocation>
        <location evidence="1">Cell membrane</location>
        <topology evidence="1">Multi-pass membrane protein</topology>
    </subcellularLocation>
</comment>
<feature type="domain" description="ABC3 transporter permease C-terminal" evidence="8">
    <location>
        <begin position="397"/>
        <end position="516"/>
    </location>
</feature>